<comment type="caution">
    <text evidence="1">The sequence shown here is derived from an EMBL/GenBank/DDBJ whole genome shotgun (WGS) entry which is preliminary data.</text>
</comment>
<dbReference type="RefSeq" id="WP_379192089.1">
    <property type="nucleotide sequence ID" value="NZ_JBHSOW010000125.1"/>
</dbReference>
<reference evidence="2" key="1">
    <citation type="journal article" date="2019" name="Int. J. Syst. Evol. Microbiol.">
        <title>The Global Catalogue of Microorganisms (GCM) 10K type strain sequencing project: providing services to taxonomists for standard genome sequencing and annotation.</title>
        <authorList>
            <consortium name="The Broad Institute Genomics Platform"/>
            <consortium name="The Broad Institute Genome Sequencing Center for Infectious Disease"/>
            <person name="Wu L."/>
            <person name="Ma J."/>
        </authorList>
    </citation>
    <scope>NUCLEOTIDE SEQUENCE [LARGE SCALE GENOMIC DNA]</scope>
    <source>
        <strain evidence="2">CGMCC 1.3240</strain>
    </source>
</reference>
<dbReference type="EMBL" id="JBHSOW010000125">
    <property type="protein sequence ID" value="MFC5653394.1"/>
    <property type="molecule type" value="Genomic_DNA"/>
</dbReference>
<proteinExistence type="predicted"/>
<protein>
    <submittedName>
        <fullName evidence="1">Uncharacterized protein</fullName>
    </submittedName>
</protein>
<organism evidence="1 2">
    <name type="scientific">Paenibacillus solisilvae</name>
    <dbReference type="NCBI Taxonomy" id="2486751"/>
    <lineage>
        <taxon>Bacteria</taxon>
        <taxon>Bacillati</taxon>
        <taxon>Bacillota</taxon>
        <taxon>Bacilli</taxon>
        <taxon>Bacillales</taxon>
        <taxon>Paenibacillaceae</taxon>
        <taxon>Paenibacillus</taxon>
    </lineage>
</organism>
<evidence type="ECO:0000313" key="1">
    <source>
        <dbReference type="EMBL" id="MFC5653394.1"/>
    </source>
</evidence>
<sequence>MQFTIATARSYNSAAGLLEQIHFKLPLSFMNGVFERGAADLLWR</sequence>
<gene>
    <name evidence="1" type="ORF">ACFPYJ_30615</name>
</gene>
<evidence type="ECO:0000313" key="2">
    <source>
        <dbReference type="Proteomes" id="UP001596047"/>
    </source>
</evidence>
<name>A0ABW0W8K5_9BACL</name>
<keyword evidence="2" id="KW-1185">Reference proteome</keyword>
<dbReference type="Proteomes" id="UP001596047">
    <property type="component" value="Unassembled WGS sequence"/>
</dbReference>
<accession>A0ABW0W8K5</accession>